<dbReference type="InterPro" id="IPR012340">
    <property type="entry name" value="NA-bd_OB-fold"/>
</dbReference>
<dbReference type="InterPro" id="IPR050437">
    <property type="entry name" value="Ribos_protein_bS1-like"/>
</dbReference>
<dbReference type="PROSITE" id="PS50126">
    <property type="entry name" value="S1"/>
    <property type="match status" value="1"/>
</dbReference>
<dbReference type="Proteomes" id="UP000198963">
    <property type="component" value="Chromosome I"/>
</dbReference>
<evidence type="ECO:0000313" key="3">
    <source>
        <dbReference type="Proteomes" id="UP000198963"/>
    </source>
</evidence>
<dbReference type="RefSeq" id="WP_092443258.1">
    <property type="nucleotide sequence ID" value="NZ_LT629774.1"/>
</dbReference>
<dbReference type="GO" id="GO:0006412">
    <property type="term" value="P:translation"/>
    <property type="evidence" value="ECO:0007669"/>
    <property type="project" value="TreeGrafter"/>
</dbReference>
<gene>
    <name evidence="2" type="ORF">SAMN04489797_0137</name>
</gene>
<dbReference type="EMBL" id="LT629774">
    <property type="protein sequence ID" value="SDR79311.1"/>
    <property type="molecule type" value="Genomic_DNA"/>
</dbReference>
<dbReference type="SUPFAM" id="SSF50249">
    <property type="entry name" value="Nucleic acid-binding proteins"/>
    <property type="match status" value="1"/>
</dbReference>
<dbReference type="STRING" id="1249933.SAMN04489797_0137"/>
<organism evidence="2 3">
    <name type="scientific">Winogradskyella sediminis</name>
    <dbReference type="NCBI Taxonomy" id="1382466"/>
    <lineage>
        <taxon>Bacteria</taxon>
        <taxon>Pseudomonadati</taxon>
        <taxon>Bacteroidota</taxon>
        <taxon>Flavobacteriia</taxon>
        <taxon>Flavobacteriales</taxon>
        <taxon>Flavobacteriaceae</taxon>
        <taxon>Winogradskyella</taxon>
    </lineage>
</organism>
<dbReference type="InterPro" id="IPR007409">
    <property type="entry name" value="Restrct_endonuc_type1_HsdR_N"/>
</dbReference>
<accession>A0A1H1LXT5</accession>
<dbReference type="Gene3D" id="2.40.50.140">
    <property type="entry name" value="Nucleic acid-binding proteins"/>
    <property type="match status" value="1"/>
</dbReference>
<feature type="domain" description="S1 motif" evidence="1">
    <location>
        <begin position="814"/>
        <end position="880"/>
    </location>
</feature>
<dbReference type="InterPro" id="IPR027417">
    <property type="entry name" value="P-loop_NTPase"/>
</dbReference>
<dbReference type="GO" id="GO:0005524">
    <property type="term" value="F:ATP binding"/>
    <property type="evidence" value="ECO:0007669"/>
    <property type="project" value="UniProtKB-KW"/>
</dbReference>
<keyword evidence="3" id="KW-1185">Reference proteome</keyword>
<dbReference type="GO" id="GO:0009035">
    <property type="term" value="F:type I site-specific deoxyribonuclease activity"/>
    <property type="evidence" value="ECO:0007669"/>
    <property type="project" value="UniProtKB-EC"/>
</dbReference>
<evidence type="ECO:0000313" key="2">
    <source>
        <dbReference type="EMBL" id="SDR79311.1"/>
    </source>
</evidence>
<sequence length="881" mass="101596">MNYRELDFTTESDVEQKFLYKLLTSDKPYGLNYDDTNILTKPDIRKIKIDKGTTSKYYFPDYVLINHGLPSLIVEAKNPNEDLVEAYREARLYANEINSSFPNKINPCIYIIASNGKQLIAGHWDTETPLFNLKQENYNISDEAFSVLINDFSNEKIDSEIDNIKKKYRGESKFIKPRYMLGGKSSRNISRGENSFGINLALEFKYLFNPETENEREEVIKNAYVESKRRLAHVLPIDRLIRNVITPSKNESLEISNTKAPKEIFNQLKQKDKIKNQICLLIGSVGSGKSTFIDYLHKIALPKDLTASTFWLSVNLNLAPINKEKIYSWFSESAIETLKSKNPQIDFNELSFIKKVFHKEIKAKSSVLGLLGEGSTEYNKELYNIIKSLKDDNETFLKALIQYLFINKNILPIIVLDNCDKRTRDEQLLMFDVANYIKNNFNVMVVLPLRETTFDLYKNEPPLDTVIKDLVFRIDPPLLVNVIKKRIEYALRELSENQKDFNYSLSNGLIVKCKSEDVSNYLKSILHTLFQNDFFRKLMIGLTGRNIRKGLEIFLEFCKSGHLSEDEILKMRTSQNSYEVPNHLITRILLRGKREYYDESSSRIKNIFSSDTGDTLPDPFIRLSILHWLKERQRVPGPTKVKGYHKTIDLEKYLISIGHLQKTVKREIEFLLFENCIISESQDSKYDSDNLISITSSGIILLELLNNIDYLATVSEDTFFRNIEKSQIIANNMTGKSRFSPMSKQASLNNADTLLKYLKNYKNEFWFTPEPTLAVNDKFISSSLTKGLGIIQRSKTNDPTYIDVEILKSNHPIDSIQEGLIVSIQHYGIFVELGLNATGLIHISNLEGIDFLEHYEVGDRIDVRILELNEQKGKFSLALDE</sequence>
<dbReference type="AlphaFoldDB" id="A0A1H1LXT5"/>
<protein>
    <submittedName>
        <fullName evidence="2">Type I restriction enzyme R protein N terminus (HSDR_N)</fullName>
    </submittedName>
</protein>
<dbReference type="GO" id="GO:0003729">
    <property type="term" value="F:mRNA binding"/>
    <property type="evidence" value="ECO:0007669"/>
    <property type="project" value="TreeGrafter"/>
</dbReference>
<reference evidence="2 3" key="1">
    <citation type="submission" date="2016-10" db="EMBL/GenBank/DDBJ databases">
        <authorList>
            <person name="Varghese N."/>
            <person name="Submissions S."/>
        </authorList>
    </citation>
    <scope>NUCLEOTIDE SEQUENCE [LARGE SCALE GENOMIC DNA]</scope>
    <source>
        <strain evidence="2 3">RHA_55</strain>
    </source>
</reference>
<dbReference type="PANTHER" id="PTHR10724">
    <property type="entry name" value="30S RIBOSOMAL PROTEIN S1"/>
    <property type="match status" value="1"/>
</dbReference>
<dbReference type="InterPro" id="IPR003029">
    <property type="entry name" value="S1_domain"/>
</dbReference>
<dbReference type="Gene3D" id="3.90.1570.50">
    <property type="match status" value="1"/>
</dbReference>
<dbReference type="SMART" id="SM00316">
    <property type="entry name" value="S1"/>
    <property type="match status" value="1"/>
</dbReference>
<dbReference type="Pfam" id="PF04313">
    <property type="entry name" value="HSDR_N"/>
    <property type="match status" value="1"/>
</dbReference>
<dbReference type="SUPFAM" id="SSF52540">
    <property type="entry name" value="P-loop containing nucleoside triphosphate hydrolases"/>
    <property type="match status" value="1"/>
</dbReference>
<dbReference type="GO" id="GO:0009307">
    <property type="term" value="P:DNA restriction-modification system"/>
    <property type="evidence" value="ECO:0007669"/>
    <property type="project" value="UniProtKB-KW"/>
</dbReference>
<dbReference type="Pfam" id="PF00575">
    <property type="entry name" value="S1"/>
    <property type="match status" value="1"/>
</dbReference>
<evidence type="ECO:0000259" key="1">
    <source>
        <dbReference type="PROSITE" id="PS50126"/>
    </source>
</evidence>
<proteinExistence type="predicted"/>
<name>A0A1H1LXT5_9FLAO</name>
<dbReference type="GO" id="GO:0003677">
    <property type="term" value="F:DNA binding"/>
    <property type="evidence" value="ECO:0007669"/>
    <property type="project" value="UniProtKB-KW"/>
</dbReference>
<dbReference type="GO" id="GO:0003735">
    <property type="term" value="F:structural constituent of ribosome"/>
    <property type="evidence" value="ECO:0007669"/>
    <property type="project" value="TreeGrafter"/>
</dbReference>